<dbReference type="SMART" id="SM00490">
    <property type="entry name" value="HELICc"/>
    <property type="match status" value="1"/>
</dbReference>
<evidence type="ECO:0000256" key="4">
    <source>
        <dbReference type="ARBA" id="ARBA00023242"/>
    </source>
</evidence>
<dbReference type="Pfam" id="PF06371">
    <property type="entry name" value="Drf_GBD"/>
    <property type="match status" value="1"/>
</dbReference>
<sequence>MPNKKKNKGGGGLFSCFGGGTDDQPEIRYEPDGGGGTLPTMENNEPMPDINELDEKFAAVVDEFDLTAVHRKKMFELPPEKKWQIICSNSKCAKDLECVDVLFTSPETILSDSSRDLLKKKDVIKTICAVFVDESHCIEKWGTSSDKRRAAFRESFSQLAEVRSLLAKPIPFVAMTATAMRRTRDFIIANLQMYQPKLYIRSPGKQNITYILHTVNHKNVDKIFQPLIEELRIHKYDCERVVIFSNRDNVVDIFGSFDYILREEYPMYETRPYAMYHSTTEEPIKKHIVESFQDPNGTIRILMATIAFGMGIDCKNLHQVIHFGPPADLDSYFQESGRAGRDGKQSVALLLRYPKSLFEILRKQ</sequence>
<evidence type="ECO:0000256" key="5">
    <source>
        <dbReference type="ARBA" id="ARBA00034617"/>
    </source>
</evidence>
<dbReference type="PANTHER" id="PTHR13710">
    <property type="entry name" value="DNA HELICASE RECQ FAMILY MEMBER"/>
    <property type="match status" value="1"/>
</dbReference>
<evidence type="ECO:0000256" key="3">
    <source>
        <dbReference type="ARBA" id="ARBA00023235"/>
    </source>
</evidence>
<organism evidence="11 12">
    <name type="scientific">Clytia hemisphaerica</name>
    <dbReference type="NCBI Taxonomy" id="252671"/>
    <lineage>
        <taxon>Eukaryota</taxon>
        <taxon>Metazoa</taxon>
        <taxon>Cnidaria</taxon>
        <taxon>Hydrozoa</taxon>
        <taxon>Hydroidolina</taxon>
        <taxon>Leptothecata</taxon>
        <taxon>Obeliida</taxon>
        <taxon>Clytiidae</taxon>
        <taxon>Clytia</taxon>
    </lineage>
</organism>
<dbReference type="EnsemblMetazoa" id="CLYHEMT011657.1">
    <property type="protein sequence ID" value="CLYHEMP011657.1"/>
    <property type="gene ID" value="CLYHEMG011657"/>
</dbReference>
<dbReference type="InterPro" id="IPR027417">
    <property type="entry name" value="P-loop_NTPase"/>
</dbReference>
<evidence type="ECO:0000256" key="6">
    <source>
        <dbReference type="ARBA" id="ARBA00034808"/>
    </source>
</evidence>
<dbReference type="SUPFAM" id="SSF52540">
    <property type="entry name" value="P-loop containing nucleoside triphosphate hydrolases"/>
    <property type="match status" value="1"/>
</dbReference>
<dbReference type="GO" id="GO:0031267">
    <property type="term" value="F:small GTPase binding"/>
    <property type="evidence" value="ECO:0007669"/>
    <property type="project" value="InterPro"/>
</dbReference>
<dbReference type="GO" id="GO:0009378">
    <property type="term" value="F:four-way junction helicase activity"/>
    <property type="evidence" value="ECO:0007669"/>
    <property type="project" value="TreeGrafter"/>
</dbReference>
<dbReference type="PROSITE" id="PS51192">
    <property type="entry name" value="HELICASE_ATP_BIND_1"/>
    <property type="match status" value="1"/>
</dbReference>
<evidence type="ECO:0000259" key="9">
    <source>
        <dbReference type="PROSITE" id="PS51192"/>
    </source>
</evidence>
<dbReference type="InterPro" id="IPR014001">
    <property type="entry name" value="Helicase_ATP-bd"/>
</dbReference>
<protein>
    <recommendedName>
        <fullName evidence="6">DNA 3'-5' helicase</fullName>
        <ecNumber evidence="6">5.6.2.4</ecNumber>
    </recommendedName>
    <alternativeName>
        <fullName evidence="7">DNA 3'-5' helicase BLM</fullName>
    </alternativeName>
</protein>
<dbReference type="SUPFAM" id="SSF48371">
    <property type="entry name" value="ARM repeat"/>
    <property type="match status" value="1"/>
</dbReference>
<dbReference type="GO" id="GO:0005634">
    <property type="term" value="C:nucleus"/>
    <property type="evidence" value="ECO:0007669"/>
    <property type="project" value="TreeGrafter"/>
</dbReference>
<dbReference type="Gene3D" id="3.40.50.300">
    <property type="entry name" value="P-loop containing nucleotide triphosphate hydrolases"/>
    <property type="match status" value="2"/>
</dbReference>
<dbReference type="GO" id="GO:0005737">
    <property type="term" value="C:cytoplasm"/>
    <property type="evidence" value="ECO:0007669"/>
    <property type="project" value="TreeGrafter"/>
</dbReference>
<comment type="similarity">
    <text evidence="1">Belongs to the helicase family. RecQ subfamily.</text>
</comment>
<evidence type="ECO:0000313" key="11">
    <source>
        <dbReference type="EnsemblMetazoa" id="CLYHEMP011657.1"/>
    </source>
</evidence>
<dbReference type="GO" id="GO:0043138">
    <property type="term" value="F:3'-5' DNA helicase activity"/>
    <property type="evidence" value="ECO:0007669"/>
    <property type="project" value="UniProtKB-EC"/>
</dbReference>
<keyword evidence="3" id="KW-0413">Isomerase</keyword>
<dbReference type="OrthoDB" id="5985619at2759"/>
<dbReference type="InterPro" id="IPR016024">
    <property type="entry name" value="ARM-type_fold"/>
</dbReference>
<keyword evidence="4" id="KW-0539">Nucleus</keyword>
<dbReference type="InterPro" id="IPR001650">
    <property type="entry name" value="Helicase_C-like"/>
</dbReference>
<name>A0A7M5V8R9_9CNID</name>
<feature type="domain" description="Helicase C-terminal" evidence="10">
    <location>
        <begin position="219"/>
        <end position="364"/>
    </location>
</feature>
<dbReference type="GO" id="GO:0005694">
    <property type="term" value="C:chromosome"/>
    <property type="evidence" value="ECO:0007669"/>
    <property type="project" value="TreeGrafter"/>
</dbReference>
<feature type="domain" description="Helicase ATP-binding" evidence="9">
    <location>
        <begin position="81"/>
        <end position="197"/>
    </location>
</feature>
<dbReference type="InterPro" id="IPR010473">
    <property type="entry name" value="GTPase-bd"/>
</dbReference>
<feature type="region of interest" description="Disordered" evidence="8">
    <location>
        <begin position="1"/>
        <end position="39"/>
    </location>
</feature>
<dbReference type="GO" id="GO:0003677">
    <property type="term" value="F:DNA binding"/>
    <property type="evidence" value="ECO:0007669"/>
    <property type="project" value="UniProtKB-KW"/>
</dbReference>
<evidence type="ECO:0000256" key="8">
    <source>
        <dbReference type="SAM" id="MobiDB-lite"/>
    </source>
</evidence>
<keyword evidence="2" id="KW-0238">DNA-binding</keyword>
<dbReference type="GO" id="GO:0030036">
    <property type="term" value="P:actin cytoskeleton organization"/>
    <property type="evidence" value="ECO:0007669"/>
    <property type="project" value="InterPro"/>
</dbReference>
<dbReference type="Proteomes" id="UP000594262">
    <property type="component" value="Unplaced"/>
</dbReference>
<reference evidence="11" key="1">
    <citation type="submission" date="2021-01" db="UniProtKB">
        <authorList>
            <consortium name="EnsemblMetazoa"/>
        </authorList>
    </citation>
    <scope>IDENTIFICATION</scope>
</reference>
<dbReference type="PANTHER" id="PTHR13710:SF153">
    <property type="entry name" value="RECQ-LIKE DNA HELICASE BLM"/>
    <property type="match status" value="1"/>
</dbReference>
<dbReference type="GeneID" id="136819221"/>
<evidence type="ECO:0000256" key="1">
    <source>
        <dbReference type="ARBA" id="ARBA00005446"/>
    </source>
</evidence>
<dbReference type="EC" id="5.6.2.4" evidence="6"/>
<dbReference type="PROSITE" id="PS51194">
    <property type="entry name" value="HELICASE_CTER"/>
    <property type="match status" value="1"/>
</dbReference>
<evidence type="ECO:0000256" key="7">
    <source>
        <dbReference type="ARBA" id="ARBA00044542"/>
    </source>
</evidence>
<proteinExistence type="inferred from homology"/>
<evidence type="ECO:0000256" key="2">
    <source>
        <dbReference type="ARBA" id="ARBA00023125"/>
    </source>
</evidence>
<dbReference type="GO" id="GO:0003779">
    <property type="term" value="F:actin binding"/>
    <property type="evidence" value="ECO:0007669"/>
    <property type="project" value="InterPro"/>
</dbReference>
<dbReference type="RefSeq" id="XP_066931541.1">
    <property type="nucleotide sequence ID" value="XM_067075440.1"/>
</dbReference>
<comment type="catalytic activity">
    <reaction evidence="5">
        <text>Couples ATP hydrolysis with the unwinding of duplex DNA by translocating in the 3'-5' direction.</text>
        <dbReference type="EC" id="5.6.2.4"/>
    </reaction>
</comment>
<keyword evidence="12" id="KW-1185">Reference proteome</keyword>
<dbReference type="GO" id="GO:0000724">
    <property type="term" value="P:double-strand break repair via homologous recombination"/>
    <property type="evidence" value="ECO:0007669"/>
    <property type="project" value="TreeGrafter"/>
</dbReference>
<feature type="compositionally biased region" description="Gly residues" evidence="8">
    <location>
        <begin position="9"/>
        <end position="21"/>
    </location>
</feature>
<accession>A0A7M5V8R9</accession>
<dbReference type="AlphaFoldDB" id="A0A7M5V8R9"/>
<dbReference type="Pfam" id="PF00271">
    <property type="entry name" value="Helicase_C"/>
    <property type="match status" value="1"/>
</dbReference>
<evidence type="ECO:0000259" key="10">
    <source>
        <dbReference type="PROSITE" id="PS51194"/>
    </source>
</evidence>
<evidence type="ECO:0000313" key="12">
    <source>
        <dbReference type="Proteomes" id="UP000594262"/>
    </source>
</evidence>